<protein>
    <recommendedName>
        <fullName evidence="2">diguanylate cyclase</fullName>
        <ecNumber evidence="2">2.7.7.65</ecNumber>
    </recommendedName>
</protein>
<dbReference type="InterPro" id="IPR000160">
    <property type="entry name" value="GGDEF_dom"/>
</dbReference>
<dbReference type="InterPro" id="IPR029787">
    <property type="entry name" value="Nucleotide_cyclase"/>
</dbReference>
<dbReference type="Pfam" id="PF00990">
    <property type="entry name" value="GGDEF"/>
    <property type="match status" value="1"/>
</dbReference>
<feature type="domain" description="GGDEF" evidence="5">
    <location>
        <begin position="135"/>
        <end position="267"/>
    </location>
</feature>
<keyword evidence="4" id="KW-0812">Transmembrane</keyword>
<reference evidence="6 7" key="1">
    <citation type="journal article" date="2015" name="Genome Announc.">
        <title>Draft Genome Sequences of Marine Isolates of Thalassomonas viridans and Thalassomonas actiniarum.</title>
        <authorList>
            <person name="Olonade I."/>
            <person name="van Zyl L.J."/>
            <person name="Trindade M."/>
        </authorList>
    </citation>
    <scope>NUCLEOTIDE SEQUENCE [LARGE SCALE GENOMIC DNA]</scope>
    <source>
        <strain evidence="6 7">A5K-106</strain>
    </source>
</reference>
<proteinExistence type="predicted"/>
<keyword evidence="4" id="KW-1133">Transmembrane helix</keyword>
<reference evidence="6 7" key="2">
    <citation type="journal article" date="2022" name="Mar. Drugs">
        <title>Bioassay-Guided Fractionation Leads to the Detection of Cholic Acid Generated by the Rare Thalassomonas sp.</title>
        <authorList>
            <person name="Pheiffer F."/>
            <person name="Schneider Y.K."/>
            <person name="Hansen E.H."/>
            <person name="Andersen J.H."/>
            <person name="Isaksson J."/>
            <person name="Busche T."/>
            <person name="R C."/>
            <person name="Kalinowski J."/>
            <person name="Zyl L.V."/>
            <person name="Trindade M."/>
        </authorList>
    </citation>
    <scope>NUCLEOTIDE SEQUENCE [LARGE SCALE GENOMIC DNA]</scope>
    <source>
        <strain evidence="6 7">A5K-106</strain>
    </source>
</reference>
<sequence>MSYLVYSGGVANTGPLWVFILPSIALFINGLIRGIMVILAFIAFISLLMFYPNEALLATSYPLEFKLRLLYSFITVSALSAYYEYARESSYLHTLELSRKYELLSRLDPLTQLSNRRDATNTLEHEQLRLARNAETLAIIISDVDYFKKINDSFGHSAGDYVLVELAKLFKHCSRGQDTVARWGGEEFLFILPQTNLSHAQDFAAKLHQALEQQHMCYQEQVIEVTLSMGISELKPGQSIQEAISIADKYLYQAKQAGRNQTFPQISAVKYDAADKAVTG</sequence>
<dbReference type="InterPro" id="IPR043128">
    <property type="entry name" value="Rev_trsase/Diguanyl_cyclase"/>
</dbReference>
<dbReference type="PANTHER" id="PTHR45138:SF9">
    <property type="entry name" value="DIGUANYLATE CYCLASE DGCM-RELATED"/>
    <property type="match status" value="1"/>
</dbReference>
<feature type="transmembrane region" description="Helical" evidence="4">
    <location>
        <begin position="35"/>
        <end position="53"/>
    </location>
</feature>
<evidence type="ECO:0000256" key="3">
    <source>
        <dbReference type="ARBA" id="ARBA00034247"/>
    </source>
</evidence>
<dbReference type="EMBL" id="CP059735">
    <property type="protein sequence ID" value="WDE01875.1"/>
    <property type="molecule type" value="Genomic_DNA"/>
</dbReference>
<gene>
    <name evidence="6" type="ORF">SG35_013460</name>
</gene>
<name>A0AAF0C6B9_9GAMM</name>
<evidence type="ECO:0000313" key="7">
    <source>
        <dbReference type="Proteomes" id="UP000032568"/>
    </source>
</evidence>
<dbReference type="SUPFAM" id="SSF55073">
    <property type="entry name" value="Nucleotide cyclase"/>
    <property type="match status" value="1"/>
</dbReference>
<dbReference type="NCBIfam" id="TIGR00254">
    <property type="entry name" value="GGDEF"/>
    <property type="match status" value="1"/>
</dbReference>
<keyword evidence="7" id="KW-1185">Reference proteome</keyword>
<organism evidence="6 7">
    <name type="scientific">Thalassomonas actiniarum</name>
    <dbReference type="NCBI Taxonomy" id="485447"/>
    <lineage>
        <taxon>Bacteria</taxon>
        <taxon>Pseudomonadati</taxon>
        <taxon>Pseudomonadota</taxon>
        <taxon>Gammaproteobacteria</taxon>
        <taxon>Alteromonadales</taxon>
        <taxon>Colwelliaceae</taxon>
        <taxon>Thalassomonas</taxon>
    </lineage>
</organism>
<feature type="transmembrane region" description="Helical" evidence="4">
    <location>
        <begin position="6"/>
        <end position="28"/>
    </location>
</feature>
<dbReference type="AlphaFoldDB" id="A0AAF0C6B9"/>
<dbReference type="EC" id="2.7.7.65" evidence="2"/>
<dbReference type="Gene3D" id="3.30.70.270">
    <property type="match status" value="1"/>
</dbReference>
<dbReference type="PROSITE" id="PS50887">
    <property type="entry name" value="GGDEF"/>
    <property type="match status" value="1"/>
</dbReference>
<dbReference type="InterPro" id="IPR050469">
    <property type="entry name" value="Diguanylate_Cyclase"/>
</dbReference>
<dbReference type="FunFam" id="3.30.70.270:FF:000001">
    <property type="entry name" value="Diguanylate cyclase domain protein"/>
    <property type="match status" value="1"/>
</dbReference>
<evidence type="ECO:0000313" key="6">
    <source>
        <dbReference type="EMBL" id="WDE01875.1"/>
    </source>
</evidence>
<dbReference type="KEGG" id="tact:SG35_013460"/>
<comment type="catalytic activity">
    <reaction evidence="3">
        <text>2 GTP = 3',3'-c-di-GMP + 2 diphosphate</text>
        <dbReference type="Rhea" id="RHEA:24898"/>
        <dbReference type="ChEBI" id="CHEBI:33019"/>
        <dbReference type="ChEBI" id="CHEBI:37565"/>
        <dbReference type="ChEBI" id="CHEBI:58805"/>
        <dbReference type="EC" id="2.7.7.65"/>
    </reaction>
</comment>
<evidence type="ECO:0000256" key="4">
    <source>
        <dbReference type="SAM" id="Phobius"/>
    </source>
</evidence>
<dbReference type="SMART" id="SM00267">
    <property type="entry name" value="GGDEF"/>
    <property type="match status" value="1"/>
</dbReference>
<comment type="cofactor">
    <cofactor evidence="1">
        <name>Mg(2+)</name>
        <dbReference type="ChEBI" id="CHEBI:18420"/>
    </cofactor>
</comment>
<dbReference type="CDD" id="cd01949">
    <property type="entry name" value="GGDEF"/>
    <property type="match status" value="1"/>
</dbReference>
<accession>A0AAF0C6B9</accession>
<evidence type="ECO:0000256" key="1">
    <source>
        <dbReference type="ARBA" id="ARBA00001946"/>
    </source>
</evidence>
<dbReference type="Proteomes" id="UP000032568">
    <property type="component" value="Chromosome"/>
</dbReference>
<evidence type="ECO:0000256" key="2">
    <source>
        <dbReference type="ARBA" id="ARBA00012528"/>
    </source>
</evidence>
<keyword evidence="4" id="KW-0472">Membrane</keyword>
<dbReference type="GO" id="GO:0052621">
    <property type="term" value="F:diguanylate cyclase activity"/>
    <property type="evidence" value="ECO:0007669"/>
    <property type="project" value="UniProtKB-EC"/>
</dbReference>
<dbReference type="PANTHER" id="PTHR45138">
    <property type="entry name" value="REGULATORY COMPONENTS OF SENSORY TRANSDUCTION SYSTEM"/>
    <property type="match status" value="1"/>
</dbReference>
<evidence type="ECO:0000259" key="5">
    <source>
        <dbReference type="PROSITE" id="PS50887"/>
    </source>
</evidence>